<reference evidence="2" key="1">
    <citation type="submission" date="2023-10" db="EMBL/GenBank/DDBJ databases">
        <authorList>
            <person name="Hackl T."/>
        </authorList>
    </citation>
    <scope>NUCLEOTIDE SEQUENCE</scope>
</reference>
<feature type="compositionally biased region" description="Basic and acidic residues" evidence="1">
    <location>
        <begin position="94"/>
        <end position="103"/>
    </location>
</feature>
<evidence type="ECO:0000313" key="2">
    <source>
        <dbReference type="EMBL" id="CAJ2513093.1"/>
    </source>
</evidence>
<sequence length="103" mass="11659">MANYRDVNNPPVEKLSDRIDDFLKTIDKVTTELVPKYNTVAGYAKAFREVLETVEPKFDKWERRLEECRNSGTPNSASLHPRSTSLATSQTKGKNKEPSENSA</sequence>
<proteinExistence type="predicted"/>
<protein>
    <submittedName>
        <fullName evidence="2">Uu.00g012120.m01.CDS01</fullName>
    </submittedName>
</protein>
<name>A0AAI8VZ47_9PEZI</name>
<dbReference type="EMBL" id="CAUWAG010000020">
    <property type="protein sequence ID" value="CAJ2513093.1"/>
    <property type="molecule type" value="Genomic_DNA"/>
</dbReference>
<comment type="caution">
    <text evidence="2">The sequence shown here is derived from an EMBL/GenBank/DDBJ whole genome shotgun (WGS) entry which is preliminary data.</text>
</comment>
<evidence type="ECO:0000256" key="1">
    <source>
        <dbReference type="SAM" id="MobiDB-lite"/>
    </source>
</evidence>
<gene>
    <name evidence="2" type="ORF">KHLLAP_LOCUS13561</name>
</gene>
<accession>A0AAI8VZ47</accession>
<evidence type="ECO:0000313" key="3">
    <source>
        <dbReference type="Proteomes" id="UP001295740"/>
    </source>
</evidence>
<dbReference type="AlphaFoldDB" id="A0AAI8VZ47"/>
<feature type="region of interest" description="Disordered" evidence="1">
    <location>
        <begin position="68"/>
        <end position="103"/>
    </location>
</feature>
<keyword evidence="3" id="KW-1185">Reference proteome</keyword>
<dbReference type="Proteomes" id="UP001295740">
    <property type="component" value="Unassembled WGS sequence"/>
</dbReference>
<organism evidence="2 3">
    <name type="scientific">Anthostomella pinea</name>
    <dbReference type="NCBI Taxonomy" id="933095"/>
    <lineage>
        <taxon>Eukaryota</taxon>
        <taxon>Fungi</taxon>
        <taxon>Dikarya</taxon>
        <taxon>Ascomycota</taxon>
        <taxon>Pezizomycotina</taxon>
        <taxon>Sordariomycetes</taxon>
        <taxon>Xylariomycetidae</taxon>
        <taxon>Xylariales</taxon>
        <taxon>Xylariaceae</taxon>
        <taxon>Anthostomella</taxon>
    </lineage>
</organism>
<feature type="compositionally biased region" description="Polar residues" evidence="1">
    <location>
        <begin position="70"/>
        <end position="92"/>
    </location>
</feature>